<feature type="transmembrane region" description="Helical" evidence="2">
    <location>
        <begin position="6"/>
        <end position="32"/>
    </location>
</feature>
<dbReference type="Bgee" id="ENSAMXG00000040970">
    <property type="expression patterns" value="Expressed in embryo and 14 other cell types or tissues"/>
</dbReference>
<organism evidence="3 4">
    <name type="scientific">Astyanax mexicanus</name>
    <name type="common">Blind cave fish</name>
    <name type="synonym">Astyanax fasciatus mexicanus</name>
    <dbReference type="NCBI Taxonomy" id="7994"/>
    <lineage>
        <taxon>Eukaryota</taxon>
        <taxon>Metazoa</taxon>
        <taxon>Chordata</taxon>
        <taxon>Craniata</taxon>
        <taxon>Vertebrata</taxon>
        <taxon>Euteleostomi</taxon>
        <taxon>Actinopterygii</taxon>
        <taxon>Neopterygii</taxon>
        <taxon>Teleostei</taxon>
        <taxon>Ostariophysi</taxon>
        <taxon>Characiformes</taxon>
        <taxon>Characoidei</taxon>
        <taxon>Acestrorhamphidae</taxon>
        <taxon>Acestrorhamphinae</taxon>
        <taxon>Astyanax</taxon>
    </lineage>
</organism>
<feature type="region of interest" description="Disordered" evidence="1">
    <location>
        <begin position="346"/>
        <end position="379"/>
    </location>
</feature>
<accession>A0A3B1IGA8</accession>
<reference evidence="3" key="3">
    <citation type="submission" date="2025-08" db="UniProtKB">
        <authorList>
            <consortium name="Ensembl"/>
        </authorList>
    </citation>
    <scope>IDENTIFICATION</scope>
</reference>
<keyword evidence="2" id="KW-1133">Transmembrane helix</keyword>
<evidence type="ECO:0000313" key="3">
    <source>
        <dbReference type="Ensembl" id="ENSAMXP00000028947.1"/>
    </source>
</evidence>
<feature type="transmembrane region" description="Helical" evidence="2">
    <location>
        <begin position="96"/>
        <end position="120"/>
    </location>
</feature>
<reference evidence="4" key="2">
    <citation type="journal article" date="2014" name="Nat. Commun.">
        <title>The cavefish genome reveals candidate genes for eye loss.</title>
        <authorList>
            <person name="McGaugh S.E."/>
            <person name="Gross J.B."/>
            <person name="Aken B."/>
            <person name="Blin M."/>
            <person name="Borowsky R."/>
            <person name="Chalopin D."/>
            <person name="Hinaux H."/>
            <person name="Jeffery W.R."/>
            <person name="Keene A."/>
            <person name="Ma L."/>
            <person name="Minx P."/>
            <person name="Murphy D."/>
            <person name="O'Quin K.E."/>
            <person name="Retaux S."/>
            <person name="Rohner N."/>
            <person name="Searle S.M."/>
            <person name="Stahl B.A."/>
            <person name="Tabin C."/>
            <person name="Volff J.N."/>
            <person name="Yoshizawa M."/>
            <person name="Warren W.C."/>
        </authorList>
    </citation>
    <scope>NUCLEOTIDE SEQUENCE [LARGE SCALE GENOMIC DNA]</scope>
    <source>
        <strain evidence="4">female</strain>
    </source>
</reference>
<evidence type="ECO:0000256" key="2">
    <source>
        <dbReference type="SAM" id="Phobius"/>
    </source>
</evidence>
<evidence type="ECO:0000256" key="1">
    <source>
        <dbReference type="SAM" id="MobiDB-lite"/>
    </source>
</evidence>
<dbReference type="Proteomes" id="UP000018467">
    <property type="component" value="Unassembled WGS sequence"/>
</dbReference>
<proteinExistence type="predicted"/>
<feature type="transmembrane region" description="Helical" evidence="2">
    <location>
        <begin position="39"/>
        <end position="57"/>
    </location>
</feature>
<dbReference type="AlphaFoldDB" id="A0A3B1IGA8"/>
<keyword evidence="2" id="KW-0472">Membrane</keyword>
<keyword evidence="2" id="KW-0812">Transmembrane</keyword>
<reference evidence="4" key="1">
    <citation type="submission" date="2013-03" db="EMBL/GenBank/DDBJ databases">
        <authorList>
            <person name="Jeffery W."/>
            <person name="Warren W."/>
            <person name="Wilson R.K."/>
        </authorList>
    </citation>
    <scope>NUCLEOTIDE SEQUENCE</scope>
    <source>
        <strain evidence="4">female</strain>
    </source>
</reference>
<feature type="transmembrane region" description="Helical" evidence="2">
    <location>
        <begin position="63"/>
        <end position="89"/>
    </location>
</feature>
<dbReference type="GeneTree" id="ENSGT00390000005067"/>
<dbReference type="STRING" id="7994.ENSAMXP00000028947"/>
<sequence>MCVAVYVCVWLCVCVCGVWCVCVCVAVCMCVWCVCVCGCVYVCVLCVWLCVCVYCVWCVCVCYVCVCCVCGVWLCVMCVCGCVVCVWLCVCMYVCVCVYVCVAVCMCVCVCVCVVVCMYVCVCVYACVCVSDVAPVSIDAEKANGFLSGSRGRRSVDPRWHRQTPDFQAYYRYYSSIGHTEGLYEIDRIRMIYQQMRHLEQVHGPNAAYYQSKLGVPVLPPLPKCDPAKDKNCKMPPPPPPEAPAPIKGHAPPAMSQADVVYLCNAKDPLCKPHIVYMPTGAVPVLCDPRYHPTCKLEGPPPPAPPKKVALPPKVAPPPAPIMYKGMEYDCDPYWDPDCLIDNPPRLIKGKLAPPPPPEEEEEEVESTPAPPPPPLPIAKKHPVPYYGYPYYPYYTPNYQSELYDAHRYAYPSPNTDK</sequence>
<evidence type="ECO:0000313" key="4">
    <source>
        <dbReference type="Proteomes" id="UP000018467"/>
    </source>
</evidence>
<protein>
    <submittedName>
        <fullName evidence="3">Extensin-like</fullName>
    </submittedName>
</protein>
<keyword evidence="4" id="KW-1185">Reference proteome</keyword>
<reference evidence="3" key="4">
    <citation type="submission" date="2025-09" db="UniProtKB">
        <authorList>
            <consortium name="Ensembl"/>
        </authorList>
    </citation>
    <scope>IDENTIFICATION</scope>
</reference>
<dbReference type="InParanoid" id="A0A3B1IGA8"/>
<name>A0A3B1IGA8_ASTMX</name>
<dbReference type="Ensembl" id="ENSAMXT00000056040.1">
    <property type="protein sequence ID" value="ENSAMXP00000028947.1"/>
    <property type="gene ID" value="ENSAMXG00000040970.1"/>
</dbReference>